<gene>
    <name evidence="9" type="ORF">C1SCF055_LOCUS7194</name>
</gene>
<evidence type="ECO:0000256" key="3">
    <source>
        <dbReference type="ARBA" id="ARBA00022837"/>
    </source>
</evidence>
<evidence type="ECO:0000313" key="11">
    <source>
        <dbReference type="EMBL" id="CAL4766537.1"/>
    </source>
</evidence>
<feature type="transmembrane region" description="Helical" evidence="7">
    <location>
        <begin position="219"/>
        <end position="244"/>
    </location>
</feature>
<reference evidence="9" key="1">
    <citation type="submission" date="2022-10" db="EMBL/GenBank/DDBJ databases">
        <authorList>
            <person name="Chen Y."/>
            <person name="Dougan E. K."/>
            <person name="Chan C."/>
            <person name="Rhodes N."/>
            <person name="Thang M."/>
        </authorList>
    </citation>
    <scope>NUCLEOTIDE SEQUENCE</scope>
</reference>
<comment type="caution">
    <text evidence="9">The sequence shown here is derived from an EMBL/GenBank/DDBJ whole genome shotgun (WGS) entry which is preliminary data.</text>
</comment>
<dbReference type="EMBL" id="CAMXCT020000467">
    <property type="protein sequence ID" value="CAL1132600.1"/>
    <property type="molecule type" value="Genomic_DNA"/>
</dbReference>
<evidence type="ECO:0000256" key="6">
    <source>
        <dbReference type="SAM" id="MobiDB-lite"/>
    </source>
</evidence>
<feature type="transmembrane region" description="Helical" evidence="7">
    <location>
        <begin position="163"/>
        <end position="185"/>
    </location>
</feature>
<dbReference type="EMBL" id="CAMXCT010000467">
    <property type="protein sequence ID" value="CAI3979225.1"/>
    <property type="molecule type" value="Genomic_DNA"/>
</dbReference>
<sequence>MELGEPGEPGEPGPDPPGLRINSKGSRYSRDSSGSWDSGVSVETSNASNPSNLSSPSKRKKQFFKSCTATRDFDTIELHPTSGRIIRVLTNCLNSTWLDVFSGTVVLADMVLTCVDIDMRAAGVADPTWAFLACQGCLVFYTSEAAAELIVRGPRVVFRSLDWLLDMGIISASLVELFFLLSGSAVEEVRILKLLRICRVMRLIRFIRKAPSLRELRKLMMMFASVIRTLAWSFLFCFIAMTLWSMISVELIHPVVQELAAQGTWNDCGTCSDSFATIMQSNLTFLKTLLAGDSWGQIAVPVMTKQPLTVIIFVGALVSIVYGILNLIVAVIVDAAVEQREKDITTLAADLDYELEEDLKLLGRVFQQVDLNADGELSLHELVTGAENVPEFQSRLRVMDIDAAELEQLFHILDEDGGGSISKDEFKFALSRWMRESKTANHFVKYMVSNLSVNQSQLQDQVRQISRAVATLAADTSTLRRVEESIPSKLTKTKSSKSLDAATAQTLQVVTVAGPPSPENASQLPTLLQRLDDGHGMEVQAMPDETRPSMSAILQLLQDADALLLKKKRLTAAASEVDRSLKTTLDKASVAMQRWTLLQPGASDGQTRGEVRPTHPPAAQPRKHTPVICPI</sequence>
<keyword evidence="2 7" id="KW-0812">Transmembrane</keyword>
<dbReference type="SMART" id="SM00054">
    <property type="entry name" value="EFh"/>
    <property type="match status" value="2"/>
</dbReference>
<evidence type="ECO:0000313" key="9">
    <source>
        <dbReference type="EMBL" id="CAI3979225.1"/>
    </source>
</evidence>
<feature type="region of interest" description="Disordered" evidence="6">
    <location>
        <begin position="1"/>
        <end position="58"/>
    </location>
</feature>
<evidence type="ECO:0000256" key="7">
    <source>
        <dbReference type="SAM" id="Phobius"/>
    </source>
</evidence>
<evidence type="ECO:0000256" key="1">
    <source>
        <dbReference type="ARBA" id="ARBA00004141"/>
    </source>
</evidence>
<feature type="compositionally biased region" description="Low complexity" evidence="6">
    <location>
        <begin position="23"/>
        <end position="56"/>
    </location>
</feature>
<dbReference type="PANTHER" id="PTHR46726:SF1">
    <property type="entry name" value="TWO-PORE CALCIUM CHANNEL 3"/>
    <property type="match status" value="1"/>
</dbReference>
<dbReference type="GO" id="GO:0005509">
    <property type="term" value="F:calcium ion binding"/>
    <property type="evidence" value="ECO:0007669"/>
    <property type="project" value="InterPro"/>
</dbReference>
<dbReference type="EMBL" id="CAMXCT030000467">
    <property type="protein sequence ID" value="CAL4766537.1"/>
    <property type="molecule type" value="Genomic_DNA"/>
</dbReference>
<evidence type="ECO:0000256" key="5">
    <source>
        <dbReference type="ARBA" id="ARBA00023136"/>
    </source>
</evidence>
<dbReference type="GO" id="GO:0005216">
    <property type="term" value="F:monoatomic ion channel activity"/>
    <property type="evidence" value="ECO:0007669"/>
    <property type="project" value="InterPro"/>
</dbReference>
<dbReference type="SUPFAM" id="SSF81324">
    <property type="entry name" value="Voltage-gated potassium channels"/>
    <property type="match status" value="1"/>
</dbReference>
<dbReference type="InterPro" id="IPR011992">
    <property type="entry name" value="EF-hand-dom_pair"/>
</dbReference>
<organism evidence="9">
    <name type="scientific">Cladocopium goreaui</name>
    <dbReference type="NCBI Taxonomy" id="2562237"/>
    <lineage>
        <taxon>Eukaryota</taxon>
        <taxon>Sar</taxon>
        <taxon>Alveolata</taxon>
        <taxon>Dinophyceae</taxon>
        <taxon>Suessiales</taxon>
        <taxon>Symbiodiniaceae</taxon>
        <taxon>Cladocopium</taxon>
    </lineage>
</organism>
<dbReference type="GO" id="GO:0016020">
    <property type="term" value="C:membrane"/>
    <property type="evidence" value="ECO:0007669"/>
    <property type="project" value="UniProtKB-SubCell"/>
</dbReference>
<evidence type="ECO:0000313" key="12">
    <source>
        <dbReference type="Proteomes" id="UP001152797"/>
    </source>
</evidence>
<protein>
    <submittedName>
        <fullName evidence="11">EF-hand domain-containing protein</fullName>
    </submittedName>
</protein>
<feature type="domain" description="EF-hand" evidence="8">
    <location>
        <begin position="357"/>
        <end position="392"/>
    </location>
</feature>
<dbReference type="AlphaFoldDB" id="A0A9P1BV67"/>
<dbReference type="SUPFAM" id="SSF47473">
    <property type="entry name" value="EF-hand"/>
    <property type="match status" value="1"/>
</dbReference>
<keyword evidence="12" id="KW-1185">Reference proteome</keyword>
<dbReference type="PROSITE" id="PS00018">
    <property type="entry name" value="EF_HAND_1"/>
    <property type="match status" value="2"/>
</dbReference>
<dbReference type="Gene3D" id="1.10.287.70">
    <property type="match status" value="1"/>
</dbReference>
<keyword evidence="5 7" id="KW-0472">Membrane</keyword>
<comment type="subcellular location">
    <subcellularLocation>
        <location evidence="1">Membrane</location>
        <topology evidence="1">Multi-pass membrane protein</topology>
    </subcellularLocation>
</comment>
<feature type="region of interest" description="Disordered" evidence="6">
    <location>
        <begin position="600"/>
        <end position="631"/>
    </location>
</feature>
<name>A0A9P1BV67_9DINO</name>
<accession>A0A9P1BV67</accession>
<dbReference type="Gene3D" id="1.10.238.10">
    <property type="entry name" value="EF-hand"/>
    <property type="match status" value="1"/>
</dbReference>
<feature type="domain" description="EF-hand" evidence="8">
    <location>
        <begin position="401"/>
        <end position="436"/>
    </location>
</feature>
<dbReference type="InterPro" id="IPR018247">
    <property type="entry name" value="EF_Hand_1_Ca_BS"/>
</dbReference>
<dbReference type="Gene3D" id="1.20.120.350">
    <property type="entry name" value="Voltage-gated potassium channels. Chain C"/>
    <property type="match status" value="1"/>
</dbReference>
<dbReference type="InterPro" id="IPR027359">
    <property type="entry name" value="Volt_channel_dom_sf"/>
</dbReference>
<dbReference type="OrthoDB" id="440272at2759"/>
<keyword evidence="3" id="KW-0106">Calcium</keyword>
<dbReference type="InterPro" id="IPR005821">
    <property type="entry name" value="Ion_trans_dom"/>
</dbReference>
<feature type="transmembrane region" description="Helical" evidence="7">
    <location>
        <begin position="310"/>
        <end position="333"/>
    </location>
</feature>
<keyword evidence="4 7" id="KW-1133">Transmembrane helix</keyword>
<dbReference type="InterPro" id="IPR002048">
    <property type="entry name" value="EF_hand_dom"/>
</dbReference>
<evidence type="ECO:0000259" key="8">
    <source>
        <dbReference type="PROSITE" id="PS50222"/>
    </source>
</evidence>
<evidence type="ECO:0000256" key="4">
    <source>
        <dbReference type="ARBA" id="ARBA00022989"/>
    </source>
</evidence>
<dbReference type="Pfam" id="PF13499">
    <property type="entry name" value="EF-hand_7"/>
    <property type="match status" value="1"/>
</dbReference>
<evidence type="ECO:0000313" key="10">
    <source>
        <dbReference type="EMBL" id="CAL1132600.1"/>
    </source>
</evidence>
<proteinExistence type="predicted"/>
<reference evidence="10" key="2">
    <citation type="submission" date="2024-04" db="EMBL/GenBank/DDBJ databases">
        <authorList>
            <person name="Chen Y."/>
            <person name="Shah S."/>
            <person name="Dougan E. K."/>
            <person name="Thang M."/>
            <person name="Chan C."/>
        </authorList>
    </citation>
    <scope>NUCLEOTIDE SEQUENCE [LARGE SCALE GENOMIC DNA]</scope>
</reference>
<dbReference type="PROSITE" id="PS50222">
    <property type="entry name" value="EF_HAND_2"/>
    <property type="match status" value="2"/>
</dbReference>
<evidence type="ECO:0000256" key="2">
    <source>
        <dbReference type="ARBA" id="ARBA00022692"/>
    </source>
</evidence>
<dbReference type="Proteomes" id="UP001152797">
    <property type="component" value="Unassembled WGS sequence"/>
</dbReference>
<dbReference type="PANTHER" id="PTHR46726">
    <property type="entry name" value="TWO PORE CHANNEL 3"/>
    <property type="match status" value="1"/>
</dbReference>
<dbReference type="Pfam" id="PF00520">
    <property type="entry name" value="Ion_trans"/>
    <property type="match status" value="1"/>
</dbReference>